<evidence type="ECO:0000313" key="2">
    <source>
        <dbReference type="EMBL" id="TNU94840.1"/>
    </source>
</evidence>
<feature type="compositionally biased region" description="Acidic residues" evidence="1">
    <location>
        <begin position="175"/>
        <end position="184"/>
    </location>
</feature>
<comment type="caution">
    <text evidence="2">The sequence shown here is derived from an EMBL/GenBank/DDBJ whole genome shotgun (WGS) entry which is preliminary data.</text>
</comment>
<accession>A0A369NTJ4</accession>
<dbReference type="AlphaFoldDB" id="A0A369NTJ4"/>
<evidence type="ECO:0000313" key="3">
    <source>
        <dbReference type="Proteomes" id="UP000312594"/>
    </source>
</evidence>
<evidence type="ECO:0000256" key="1">
    <source>
        <dbReference type="SAM" id="MobiDB-lite"/>
    </source>
</evidence>
<reference evidence="2 3" key="1">
    <citation type="journal article" date="2005" name="Appl. Environ. Microbiol.">
        <title>Intestinal bacterial communities that produce active estrogen-like compounds enterodiol and enterolactone in humans.</title>
        <authorList>
            <person name="Clavel T."/>
            <person name="Henderson G."/>
            <person name="Alpert C.A."/>
            <person name="Philippe C."/>
            <person name="Rigottier-Gois L."/>
            <person name="Dore J."/>
            <person name="Blaut M."/>
        </authorList>
    </citation>
    <scope>NUCLEOTIDE SEQUENCE [LARGE SCALE GENOMIC DNA]</scope>
    <source>
        <strain evidence="2 3">SECO-MT75m2</strain>
    </source>
</reference>
<protein>
    <submittedName>
        <fullName evidence="2">Uncharacterized protein</fullName>
    </submittedName>
</protein>
<dbReference type="RefSeq" id="WP_013978955.1">
    <property type="nucleotide sequence ID" value="NZ_CP021140.1"/>
</dbReference>
<gene>
    <name evidence="2" type="ORF">FIC87_02980</name>
</gene>
<dbReference type="Proteomes" id="UP000312594">
    <property type="component" value="Unassembled WGS sequence"/>
</dbReference>
<organism evidence="2 3">
    <name type="scientific">Eggerthella lenta</name>
    <name type="common">Eubacterium lentum</name>
    <dbReference type="NCBI Taxonomy" id="84112"/>
    <lineage>
        <taxon>Bacteria</taxon>
        <taxon>Bacillati</taxon>
        <taxon>Actinomycetota</taxon>
        <taxon>Coriobacteriia</taxon>
        <taxon>Eggerthellales</taxon>
        <taxon>Eggerthellaceae</taxon>
        <taxon>Eggerthella</taxon>
    </lineage>
</organism>
<proteinExistence type="predicted"/>
<feature type="region of interest" description="Disordered" evidence="1">
    <location>
        <begin position="171"/>
        <end position="190"/>
    </location>
</feature>
<name>A0A369NTJ4_EGGLN</name>
<dbReference type="EMBL" id="VEVP01000004">
    <property type="protein sequence ID" value="TNU94840.1"/>
    <property type="molecule type" value="Genomic_DNA"/>
</dbReference>
<dbReference type="GeneID" id="69510357"/>
<sequence>MRVEVAYRGRIEAFDTDRFTEAQPFSGKSMLADLTLDYADVEKKGLWLTAHCYAANEAYRTDGGEAPEARREKGWRFQLATPREAAGIESVTLDGSTVLARLFGELVDVARVDRACALFVGPGGSLASRIVRLSGYLANDDERLAASQALMAEAVGVTPLTLERAVEAEAAQEVPADDMEDDWMEGFGND</sequence>